<protein>
    <submittedName>
        <fullName evidence="6">Alpha-mannosidase</fullName>
    </submittedName>
</protein>
<dbReference type="Pfam" id="PF01074">
    <property type="entry name" value="Glyco_hydro_38N"/>
    <property type="match status" value="1"/>
</dbReference>
<dbReference type="Gene3D" id="2.70.98.30">
    <property type="entry name" value="Golgi alpha-mannosidase II, domain 4"/>
    <property type="match status" value="1"/>
</dbReference>
<dbReference type="PANTHER" id="PTHR46017:SF1">
    <property type="entry name" value="ALPHA-MANNOSIDASE 2C1"/>
    <property type="match status" value="1"/>
</dbReference>
<dbReference type="InterPro" id="IPR037094">
    <property type="entry name" value="Glyco_hydro_38_cen_sf"/>
</dbReference>
<dbReference type="RefSeq" id="WP_113859516.1">
    <property type="nucleotide sequence ID" value="NZ_PDCG01000001.1"/>
</dbReference>
<evidence type="ECO:0000313" key="6">
    <source>
        <dbReference type="EMBL" id="RBP98543.1"/>
    </source>
</evidence>
<dbReference type="AlphaFoldDB" id="A0A366KBP5"/>
<dbReference type="GO" id="GO:0046872">
    <property type="term" value="F:metal ion binding"/>
    <property type="evidence" value="ECO:0007669"/>
    <property type="project" value="UniProtKB-KW"/>
</dbReference>
<evidence type="ECO:0000256" key="3">
    <source>
        <dbReference type="ARBA" id="ARBA00022801"/>
    </source>
</evidence>
<dbReference type="Pfam" id="PF09261">
    <property type="entry name" value="Alpha-mann_mid"/>
    <property type="match status" value="1"/>
</dbReference>
<gene>
    <name evidence="6" type="ORF">CRD60_01410</name>
</gene>
<comment type="similarity">
    <text evidence="1">Belongs to the glycosyl hydrolase 38 family.</text>
</comment>
<dbReference type="InterPro" id="IPR028995">
    <property type="entry name" value="Glyco_hydro_57/38_cen_sf"/>
</dbReference>
<comment type="caution">
    <text evidence="6">The sequence shown here is derived from an EMBL/GenBank/DDBJ whole genome shotgun (WGS) entry which is preliminary data.</text>
</comment>
<accession>A0A366KBP5</accession>
<dbReference type="InterPro" id="IPR011330">
    <property type="entry name" value="Glyco_hydro/deAcase_b/a-brl"/>
</dbReference>
<keyword evidence="7" id="KW-1185">Reference proteome</keyword>
<evidence type="ECO:0000256" key="4">
    <source>
        <dbReference type="ARBA" id="ARBA00023295"/>
    </source>
</evidence>
<evidence type="ECO:0000313" key="7">
    <source>
        <dbReference type="Proteomes" id="UP000252530"/>
    </source>
</evidence>
<sequence length="1068" mass="119087">MFLVADQQLSRCERVMQQRVEPHVYTPAGSCTLRSFDNPGEPEPSSAFLERVRQGQVDFKPFSIPGLWGTTWGTTWFEVSGHVDLEAVAGKQVELVIDLGWLGHRGPGFQAEGLVYRADGTAIKSANPRNHWIPLISADGKPTCDIDGHGDFTVYIEAAANPFVEGPTPYAPTNLGERATGKVEEPYTFRKIDVSVFDSDVYGYLMDLETVSSLIRELKDDDPRYWQLAKALQRSLNAYDERDLSTVAQARHELEGVLAEPASSSVIRHVAIGHAHIDSAWLWPVRETQRKVARTVSNVLALMDDDPEFKYAMSSAQQYAWLEEGHPDLFKRMLERVKEGRFIPVGGMWVESDGMIPAGESLVRQISFGRRYFKEHLGVEPRGIWLPDSFGYNGSWPQIARRAGYDWFLTQKISWNDTTKFPHHSFMWEGIDGTPILTHFPPSDTYGASVSMHEVMYSQKNFLDKDLSRNAIMLYGYGDGGGGPTREMNSRIHRLQNLNGAPRVDFGSPDELFDMVREDIVDHAQGETPVYQGEFYLELHRGTLTAQQDMKRGCRLEESLLRTVEYLCAAASIKDPAYSYPRQDLDSIWKTMLLNQFHDILPGSAIAWVHRQAREEYLRDLGRLEAIAQEAAQAIGKTQPQIARVGNAMIPAYDGVDSWRVRQADGFAAECKTVAVSIESAEQCEPRGGETRIQGRPVAVDSNPDGSVILGNDMLRVRVEPDGTVSSVIDKSADCRELVPKGTRMGRYELMKDEPYNWDAWDIQRDAFLTARGLEESRIESSESLPDGSAKVRVLTQAKGVRILTEISLLPQSHSLDFKAQVDWRACEQFLKVDMPVAIQAVNAQYECQYGLIERPIQKNSRSEEAKFESCTHRFVRIADASYAAAVVNATTYGSDVLPIRGRSADTATLGSMVRLSLLSAPLYPDPHTDQGMHAFAWSLVADAGMDRVLSSVSRLNTPVLPELPAFEPLAQVESIKGLIVLDWVKLADDGSGDLILRLYEAAGGQASGRLHLTDELKDCTLEEVDLMEGGELPADLNRALAPDHVDTAEGAVLTFEPFQLATLRIRR</sequence>
<dbReference type="InterPro" id="IPR041147">
    <property type="entry name" value="GH38_C"/>
</dbReference>
<dbReference type="GO" id="GO:0009313">
    <property type="term" value="P:oligosaccharide catabolic process"/>
    <property type="evidence" value="ECO:0007669"/>
    <property type="project" value="TreeGrafter"/>
</dbReference>
<keyword evidence="4" id="KW-0326">Glycosidase</keyword>
<dbReference type="SUPFAM" id="SSF88688">
    <property type="entry name" value="Families 57/38 glycoside transferase middle domain"/>
    <property type="match status" value="1"/>
</dbReference>
<dbReference type="GO" id="GO:0030246">
    <property type="term" value="F:carbohydrate binding"/>
    <property type="evidence" value="ECO:0007669"/>
    <property type="project" value="InterPro"/>
</dbReference>
<dbReference type="InterPro" id="IPR000602">
    <property type="entry name" value="Glyco_hydro_38_N"/>
</dbReference>
<dbReference type="InterPro" id="IPR011013">
    <property type="entry name" value="Gal_mutarotase_sf_dom"/>
</dbReference>
<dbReference type="Gene3D" id="3.20.110.10">
    <property type="entry name" value="Glycoside hydrolase 38, N terminal domain"/>
    <property type="match status" value="1"/>
</dbReference>
<reference evidence="6 7" key="1">
    <citation type="submission" date="2017-10" db="EMBL/GenBank/DDBJ databases">
        <title>Bifidobacterium xylocopum sp. nov. and Bifidobacterium aemilianum sp. nov., from the carpenter bee (Xylocopa violacea) digestive tract.</title>
        <authorList>
            <person name="Alberoni D."/>
            <person name="Baffoni L."/>
            <person name="Di Gioia D."/>
            <person name="Gaggia F."/>
            <person name="Biavati B."/>
        </authorList>
    </citation>
    <scope>NUCLEOTIDE SEQUENCE [LARGE SCALE GENOMIC DNA]</scope>
    <source>
        <strain evidence="6 7">XV10</strain>
    </source>
</reference>
<dbReference type="InterPro" id="IPR011682">
    <property type="entry name" value="Glyco_hydro_38_C"/>
</dbReference>
<dbReference type="Pfam" id="PF22907">
    <property type="entry name" value="Ams1-like_1st"/>
    <property type="match status" value="1"/>
</dbReference>
<dbReference type="Pfam" id="PF07748">
    <property type="entry name" value="Glyco_hydro_38C"/>
    <property type="match status" value="1"/>
</dbReference>
<proteinExistence type="inferred from homology"/>
<dbReference type="Proteomes" id="UP000252530">
    <property type="component" value="Unassembled WGS sequence"/>
</dbReference>
<feature type="domain" description="Glycoside hydrolase family 38 central" evidence="5">
    <location>
        <begin position="538"/>
        <end position="617"/>
    </location>
</feature>
<organism evidence="6 7">
    <name type="scientific">Bifidobacterium aemilianum</name>
    <dbReference type="NCBI Taxonomy" id="2493120"/>
    <lineage>
        <taxon>Bacteria</taxon>
        <taxon>Bacillati</taxon>
        <taxon>Actinomycetota</taxon>
        <taxon>Actinomycetes</taxon>
        <taxon>Bifidobacteriales</taxon>
        <taxon>Bifidobacteriaceae</taxon>
        <taxon>Bifidobacterium</taxon>
    </lineage>
</organism>
<name>A0A366KBP5_9BIFI</name>
<dbReference type="SUPFAM" id="SSF74650">
    <property type="entry name" value="Galactose mutarotase-like"/>
    <property type="match status" value="1"/>
</dbReference>
<keyword evidence="3" id="KW-0378">Hydrolase</keyword>
<dbReference type="FunFam" id="1.20.1270.50:FF:000004">
    <property type="entry name" value="alpha-mannosidase 2C1 isoform X1"/>
    <property type="match status" value="1"/>
</dbReference>
<dbReference type="InterPro" id="IPR027291">
    <property type="entry name" value="Glyco_hydro_38_N_sf"/>
</dbReference>
<dbReference type="InterPro" id="IPR015341">
    <property type="entry name" value="Glyco_hydro_38_cen"/>
</dbReference>
<evidence type="ECO:0000256" key="2">
    <source>
        <dbReference type="ARBA" id="ARBA00022723"/>
    </source>
</evidence>
<dbReference type="GO" id="GO:0004559">
    <property type="term" value="F:alpha-mannosidase activity"/>
    <property type="evidence" value="ECO:0007669"/>
    <property type="project" value="InterPro"/>
</dbReference>
<evidence type="ECO:0000256" key="1">
    <source>
        <dbReference type="ARBA" id="ARBA00009792"/>
    </source>
</evidence>
<keyword evidence="2" id="KW-0479">Metal-binding</keyword>
<evidence type="ECO:0000259" key="5">
    <source>
        <dbReference type="SMART" id="SM00872"/>
    </source>
</evidence>
<dbReference type="CDD" id="cd10789">
    <property type="entry name" value="GH38N_AMII_ER_cytosolic"/>
    <property type="match status" value="1"/>
</dbReference>
<dbReference type="PANTHER" id="PTHR46017">
    <property type="entry name" value="ALPHA-MANNOSIDASE 2C1"/>
    <property type="match status" value="1"/>
</dbReference>
<dbReference type="Pfam" id="PF17677">
    <property type="entry name" value="Glyco_hydro38C2"/>
    <property type="match status" value="1"/>
</dbReference>
<dbReference type="InterPro" id="IPR054723">
    <property type="entry name" value="Ams1-like_N"/>
</dbReference>
<dbReference type="FunFam" id="3.20.110.10:FF:000002">
    <property type="entry name" value="alpha-mannosidase 2C1 isoform X1"/>
    <property type="match status" value="1"/>
</dbReference>
<dbReference type="Gene3D" id="1.20.1270.50">
    <property type="entry name" value="Glycoside hydrolase family 38, central domain"/>
    <property type="match status" value="1"/>
</dbReference>
<dbReference type="GO" id="GO:0006013">
    <property type="term" value="P:mannose metabolic process"/>
    <property type="evidence" value="ECO:0007669"/>
    <property type="project" value="InterPro"/>
</dbReference>
<dbReference type="SUPFAM" id="SSF88713">
    <property type="entry name" value="Glycoside hydrolase/deacetylase"/>
    <property type="match status" value="1"/>
</dbReference>
<dbReference type="OrthoDB" id="9772207at2"/>
<dbReference type="EMBL" id="PDCG01000001">
    <property type="protein sequence ID" value="RBP98543.1"/>
    <property type="molecule type" value="Genomic_DNA"/>
</dbReference>
<dbReference type="SMART" id="SM00872">
    <property type="entry name" value="Alpha-mann_mid"/>
    <property type="match status" value="1"/>
</dbReference>